<dbReference type="PATRIC" id="fig|2064.6.peg.2688"/>
<dbReference type="RefSeq" id="WP_043910808.1">
    <property type="nucleotide sequence ID" value="NZ_JXZB01000002.1"/>
</dbReference>
<dbReference type="STRING" id="2064.TR51_12510"/>
<comment type="caution">
    <text evidence="1">The sequence shown here is derived from an EMBL/GenBank/DDBJ whole genome shotgun (WGS) entry which is preliminary data.</text>
</comment>
<gene>
    <name evidence="1" type="ORF">TR51_12510</name>
</gene>
<accession>A0A0D0P065</accession>
<dbReference type="OrthoDB" id="3870468at2"/>
<dbReference type="EMBL" id="JXZB01000002">
    <property type="protein sequence ID" value="KIQ64911.1"/>
    <property type="molecule type" value="Genomic_DNA"/>
</dbReference>
<name>A0A0D0P065_KITGR</name>
<proteinExistence type="predicted"/>
<evidence type="ECO:0000313" key="1">
    <source>
        <dbReference type="EMBL" id="KIQ64911.1"/>
    </source>
</evidence>
<dbReference type="Proteomes" id="UP000032066">
    <property type="component" value="Unassembled WGS sequence"/>
</dbReference>
<sequence>MPARNRLLPRGLSWPLTPTDIRSALAEEDGTSVPLDFGRTAREDGVLLTVEWVPQIRSNYGGGIHPTWWETYRIQVAPLPSARRAAARQALRTEALPALAAWIAAARAAPEGWRSVRHSRSWQLAGDGVVTWLDDGR</sequence>
<keyword evidence="2" id="KW-1185">Reference proteome</keyword>
<protein>
    <submittedName>
        <fullName evidence="1">Uncharacterized protein</fullName>
    </submittedName>
</protein>
<dbReference type="AlphaFoldDB" id="A0A0D0P065"/>
<evidence type="ECO:0000313" key="2">
    <source>
        <dbReference type="Proteomes" id="UP000032066"/>
    </source>
</evidence>
<reference evidence="1 2" key="1">
    <citation type="submission" date="2015-02" db="EMBL/GenBank/DDBJ databases">
        <title>Draft genome sequence of Kitasatospora griseola MF730-N6, a bafilomycin, terpentecin and satosporin producer.</title>
        <authorList>
            <person name="Arens J.C."/>
            <person name="Haltli B."/>
            <person name="Kerr R.G."/>
        </authorList>
    </citation>
    <scope>NUCLEOTIDE SEQUENCE [LARGE SCALE GENOMIC DNA]</scope>
    <source>
        <strain evidence="1 2">MF730-N6</strain>
    </source>
</reference>
<organism evidence="1 2">
    <name type="scientific">Kitasatospora griseola</name>
    <name type="common">Streptomyces griseolosporeus</name>
    <dbReference type="NCBI Taxonomy" id="2064"/>
    <lineage>
        <taxon>Bacteria</taxon>
        <taxon>Bacillati</taxon>
        <taxon>Actinomycetota</taxon>
        <taxon>Actinomycetes</taxon>
        <taxon>Kitasatosporales</taxon>
        <taxon>Streptomycetaceae</taxon>
        <taxon>Kitasatospora</taxon>
    </lineage>
</organism>